<comment type="caution">
    <text evidence="1">The sequence shown here is derived from an EMBL/GenBank/DDBJ whole genome shotgun (WGS) entry which is preliminary data.</text>
</comment>
<evidence type="ECO:0000313" key="2">
    <source>
        <dbReference type="Proteomes" id="UP000253831"/>
    </source>
</evidence>
<evidence type="ECO:0000313" key="1">
    <source>
        <dbReference type="EMBL" id="RDE49817.1"/>
    </source>
</evidence>
<organism evidence="1 2">
    <name type="scientific">Candidatus Accumulibacter meliphilus</name>
    <dbReference type="NCBI Taxonomy" id="2211374"/>
    <lineage>
        <taxon>Bacteria</taxon>
        <taxon>Pseudomonadati</taxon>
        <taxon>Pseudomonadota</taxon>
        <taxon>Betaproteobacteria</taxon>
        <taxon>Candidatus Accumulibacter</taxon>
    </lineage>
</organism>
<proteinExistence type="predicted"/>
<dbReference type="Proteomes" id="UP000253831">
    <property type="component" value="Unassembled WGS sequence"/>
</dbReference>
<dbReference type="AlphaFoldDB" id="A0A369XNN2"/>
<name>A0A369XNN2_9PROT</name>
<accession>A0A369XNN2</accession>
<sequence length="74" mass="8443">MPLRSAPLAVVRMASPISAMTSGALTQHLRHFLRDLIDPPSRLFSMKLKTQRPPKRADDILGYTRFTRPRPQCK</sequence>
<reference evidence="1 2" key="1">
    <citation type="submission" date="2018-05" db="EMBL/GenBank/DDBJ databases">
        <title>Integrated omic analyses show evidence that a Ca. Accumulibacter phosphatis strain performs denitrification under micro-aerobic conditions.</title>
        <authorList>
            <person name="Camejo P.Y."/>
            <person name="Katherine M.D."/>
            <person name="Daniel N.R."/>
        </authorList>
    </citation>
    <scope>NUCLEOTIDE SEQUENCE [LARGE SCALE GENOMIC DNA]</scope>
    <source>
        <strain evidence="1">UW-LDO-IC</strain>
    </source>
</reference>
<protein>
    <submittedName>
        <fullName evidence="1">Uncharacterized protein</fullName>
    </submittedName>
</protein>
<dbReference type="EMBL" id="QPGA01000032">
    <property type="protein sequence ID" value="RDE49817.1"/>
    <property type="molecule type" value="Genomic_DNA"/>
</dbReference>
<gene>
    <name evidence="1" type="ORF">DVS81_14815</name>
</gene>